<reference evidence="1 2" key="1">
    <citation type="submission" date="2014-04" db="EMBL/GenBank/DDBJ databases">
        <authorList>
            <consortium name="DOE Joint Genome Institute"/>
            <person name="Kuo A."/>
            <person name="Kohler A."/>
            <person name="Nagy L.G."/>
            <person name="Floudas D."/>
            <person name="Copeland A."/>
            <person name="Barry K.W."/>
            <person name="Cichocki N."/>
            <person name="Veneault-Fourrey C."/>
            <person name="LaButti K."/>
            <person name="Lindquist E.A."/>
            <person name="Lipzen A."/>
            <person name="Lundell T."/>
            <person name="Morin E."/>
            <person name="Murat C."/>
            <person name="Sun H."/>
            <person name="Tunlid A."/>
            <person name="Henrissat B."/>
            <person name="Grigoriev I.V."/>
            <person name="Hibbett D.S."/>
            <person name="Martin F."/>
            <person name="Nordberg H.P."/>
            <person name="Cantor M.N."/>
            <person name="Hua S.X."/>
        </authorList>
    </citation>
    <scope>NUCLEOTIDE SEQUENCE [LARGE SCALE GENOMIC DNA]</scope>
    <source>
        <strain evidence="1 2">LaAM-08-1</strain>
    </source>
</reference>
<reference evidence="2" key="2">
    <citation type="submission" date="2015-01" db="EMBL/GenBank/DDBJ databases">
        <title>Evolutionary Origins and Diversification of the Mycorrhizal Mutualists.</title>
        <authorList>
            <consortium name="DOE Joint Genome Institute"/>
            <consortium name="Mycorrhizal Genomics Consortium"/>
            <person name="Kohler A."/>
            <person name="Kuo A."/>
            <person name="Nagy L.G."/>
            <person name="Floudas D."/>
            <person name="Copeland A."/>
            <person name="Barry K.W."/>
            <person name="Cichocki N."/>
            <person name="Veneault-Fourrey C."/>
            <person name="LaButti K."/>
            <person name="Lindquist E.A."/>
            <person name="Lipzen A."/>
            <person name="Lundell T."/>
            <person name="Morin E."/>
            <person name="Murat C."/>
            <person name="Riley R."/>
            <person name="Ohm R."/>
            <person name="Sun H."/>
            <person name="Tunlid A."/>
            <person name="Henrissat B."/>
            <person name="Grigoriev I.V."/>
            <person name="Hibbett D.S."/>
            <person name="Martin F."/>
        </authorList>
    </citation>
    <scope>NUCLEOTIDE SEQUENCE [LARGE SCALE GENOMIC DNA]</scope>
    <source>
        <strain evidence="2">LaAM-08-1</strain>
    </source>
</reference>
<keyword evidence="2" id="KW-1185">Reference proteome</keyword>
<proteinExistence type="predicted"/>
<dbReference type="AlphaFoldDB" id="A0A0C9XJC8"/>
<dbReference type="Proteomes" id="UP000054477">
    <property type="component" value="Unassembled WGS sequence"/>
</dbReference>
<dbReference type="EMBL" id="KN838562">
    <property type="protein sequence ID" value="KIK05151.1"/>
    <property type="molecule type" value="Genomic_DNA"/>
</dbReference>
<organism evidence="1 2">
    <name type="scientific">Laccaria amethystina LaAM-08-1</name>
    <dbReference type="NCBI Taxonomy" id="1095629"/>
    <lineage>
        <taxon>Eukaryota</taxon>
        <taxon>Fungi</taxon>
        <taxon>Dikarya</taxon>
        <taxon>Basidiomycota</taxon>
        <taxon>Agaricomycotina</taxon>
        <taxon>Agaricomycetes</taxon>
        <taxon>Agaricomycetidae</taxon>
        <taxon>Agaricales</taxon>
        <taxon>Agaricineae</taxon>
        <taxon>Hydnangiaceae</taxon>
        <taxon>Laccaria</taxon>
    </lineage>
</organism>
<accession>A0A0C9XJC8</accession>
<gene>
    <name evidence="1" type="ORF">K443DRAFT_366633</name>
</gene>
<evidence type="ECO:0000313" key="1">
    <source>
        <dbReference type="EMBL" id="KIK05151.1"/>
    </source>
</evidence>
<evidence type="ECO:0000313" key="2">
    <source>
        <dbReference type="Proteomes" id="UP000054477"/>
    </source>
</evidence>
<dbReference type="HOGENOM" id="CLU_2498202_0_0_1"/>
<name>A0A0C9XJC8_9AGAR</name>
<protein>
    <submittedName>
        <fullName evidence="1">Uncharacterized protein</fullName>
    </submittedName>
</protein>
<sequence>MTRFELDYDAMEQRNIIVLTRHDSLHNLCIRDFNATESESIQAYRAKDGLGLVHNLEFLYLSSQMSGLRTTADIPRSRLHSYPPLE</sequence>